<keyword evidence="6" id="KW-1133">Transmembrane helix</keyword>
<evidence type="ECO:0000256" key="1">
    <source>
        <dbReference type="ARBA" id="ARBA00011073"/>
    </source>
</evidence>
<dbReference type="PRINTS" id="PR00723">
    <property type="entry name" value="SUBTILISIN"/>
</dbReference>
<sequence>MRRVFFLLCAFAVSGVLMFTTFVAAHADATRDKQWTLQVFKAQQRIWPLSIGKGVVVAVIDSGVRATHVDLDGQVLVGKNFATGGNGQHDISTDGHGTGVASLIAAHGHGPGGTEGIIGLAPGVKILPLAVDSESNSGSQQVADAIRYAVDQGAAVINVSLGGPGKSTTEESAVAYAESRDVILVAASGNDGVQVDNYPASFPGVISVGGADQNGTIWGGSDFGSHLVLVAPATGIVSDNMGSDTQYGIGDGTSYAAAYVSAAAALVRAKFPELTAGQVVNRLIKTAVDPNAKPGQTTPDLHYGYGVLRPDAALNTTLAAGPAAGPLPQTVDPLAGGGGAATAAAVGGKGAGAVAATPGGASGGLGVGAFAGIAAVAVLAVVGALVAFLRRRRRQAPS</sequence>
<feature type="active site" description="Charge relay system" evidence="5">
    <location>
        <position position="254"/>
    </location>
</feature>
<evidence type="ECO:0000313" key="9">
    <source>
        <dbReference type="EMBL" id="MFC1419604.1"/>
    </source>
</evidence>
<dbReference type="Gene3D" id="3.40.50.200">
    <property type="entry name" value="Peptidase S8/S53 domain"/>
    <property type="match status" value="1"/>
</dbReference>
<feature type="transmembrane region" description="Helical" evidence="6">
    <location>
        <begin position="365"/>
        <end position="389"/>
    </location>
</feature>
<accession>A0ABV6W0S4</accession>
<feature type="signal peptide" evidence="7">
    <location>
        <begin position="1"/>
        <end position="27"/>
    </location>
</feature>
<evidence type="ECO:0000256" key="7">
    <source>
        <dbReference type="SAM" id="SignalP"/>
    </source>
</evidence>
<dbReference type="InterPro" id="IPR036852">
    <property type="entry name" value="Peptidase_S8/S53_dom_sf"/>
</dbReference>
<dbReference type="EMBL" id="JBHFAB010000019">
    <property type="protein sequence ID" value="MFC1419604.1"/>
    <property type="molecule type" value="Genomic_DNA"/>
</dbReference>
<evidence type="ECO:0000259" key="8">
    <source>
        <dbReference type="Pfam" id="PF00082"/>
    </source>
</evidence>
<keyword evidence="2 5" id="KW-0645">Protease</keyword>
<feature type="active site" description="Charge relay system" evidence="5">
    <location>
        <position position="61"/>
    </location>
</feature>
<keyword evidence="3 5" id="KW-0378">Hydrolase</keyword>
<feature type="domain" description="Peptidase S8/S53" evidence="8">
    <location>
        <begin position="52"/>
        <end position="306"/>
    </location>
</feature>
<dbReference type="Pfam" id="PF00082">
    <property type="entry name" value="Peptidase_S8"/>
    <property type="match status" value="1"/>
</dbReference>
<dbReference type="InterPro" id="IPR023827">
    <property type="entry name" value="Peptidase_S8_Asp-AS"/>
</dbReference>
<dbReference type="InterPro" id="IPR022398">
    <property type="entry name" value="Peptidase_S8_His-AS"/>
</dbReference>
<dbReference type="SUPFAM" id="SSF52743">
    <property type="entry name" value="Subtilisin-like"/>
    <property type="match status" value="1"/>
</dbReference>
<feature type="chain" id="PRO_5045455394" evidence="7">
    <location>
        <begin position="28"/>
        <end position="398"/>
    </location>
</feature>
<dbReference type="Proteomes" id="UP001592531">
    <property type="component" value="Unassembled WGS sequence"/>
</dbReference>
<comment type="caution">
    <text evidence="9">The sequence shown here is derived from an EMBL/GenBank/DDBJ whole genome shotgun (WGS) entry which is preliminary data.</text>
</comment>
<evidence type="ECO:0000256" key="5">
    <source>
        <dbReference type="PROSITE-ProRule" id="PRU01240"/>
    </source>
</evidence>
<dbReference type="PROSITE" id="PS00136">
    <property type="entry name" value="SUBTILASE_ASP"/>
    <property type="match status" value="1"/>
</dbReference>
<keyword evidence="6" id="KW-0472">Membrane</keyword>
<evidence type="ECO:0000256" key="4">
    <source>
        <dbReference type="ARBA" id="ARBA00022825"/>
    </source>
</evidence>
<dbReference type="InterPro" id="IPR015500">
    <property type="entry name" value="Peptidase_S8_subtilisin-rel"/>
</dbReference>
<keyword evidence="4 5" id="KW-0720">Serine protease</keyword>
<organism evidence="9 10">
    <name type="scientific">Streptacidiphilus cavernicola</name>
    <dbReference type="NCBI Taxonomy" id="3342716"/>
    <lineage>
        <taxon>Bacteria</taxon>
        <taxon>Bacillati</taxon>
        <taxon>Actinomycetota</taxon>
        <taxon>Actinomycetes</taxon>
        <taxon>Kitasatosporales</taxon>
        <taxon>Streptomycetaceae</taxon>
        <taxon>Streptacidiphilus</taxon>
    </lineage>
</organism>
<dbReference type="InterPro" id="IPR000209">
    <property type="entry name" value="Peptidase_S8/S53_dom"/>
</dbReference>
<dbReference type="PROSITE" id="PS51892">
    <property type="entry name" value="SUBTILASE"/>
    <property type="match status" value="1"/>
</dbReference>
<proteinExistence type="inferred from homology"/>
<reference evidence="9 10" key="1">
    <citation type="submission" date="2024-09" db="EMBL/GenBank/DDBJ databases">
        <authorList>
            <person name="Lee S.D."/>
        </authorList>
    </citation>
    <scope>NUCLEOTIDE SEQUENCE [LARGE SCALE GENOMIC DNA]</scope>
    <source>
        <strain evidence="9 10">N8-3</strain>
    </source>
</reference>
<dbReference type="RefSeq" id="WP_380539190.1">
    <property type="nucleotide sequence ID" value="NZ_JBHFAB010000019.1"/>
</dbReference>
<keyword evidence="10" id="KW-1185">Reference proteome</keyword>
<gene>
    <name evidence="9" type="ORF">ACEZDE_23650</name>
</gene>
<dbReference type="PANTHER" id="PTHR43806:SF11">
    <property type="entry name" value="CEREVISIN-RELATED"/>
    <property type="match status" value="1"/>
</dbReference>
<evidence type="ECO:0000313" key="10">
    <source>
        <dbReference type="Proteomes" id="UP001592531"/>
    </source>
</evidence>
<evidence type="ECO:0000256" key="2">
    <source>
        <dbReference type="ARBA" id="ARBA00022670"/>
    </source>
</evidence>
<keyword evidence="6" id="KW-0812">Transmembrane</keyword>
<comment type="similarity">
    <text evidence="1 5">Belongs to the peptidase S8 family.</text>
</comment>
<protein>
    <submittedName>
        <fullName evidence="9">S8 family serine peptidase</fullName>
    </submittedName>
</protein>
<evidence type="ECO:0000256" key="3">
    <source>
        <dbReference type="ARBA" id="ARBA00022801"/>
    </source>
</evidence>
<dbReference type="InterPro" id="IPR050131">
    <property type="entry name" value="Peptidase_S8_subtilisin-like"/>
</dbReference>
<dbReference type="PROSITE" id="PS00137">
    <property type="entry name" value="SUBTILASE_HIS"/>
    <property type="match status" value="1"/>
</dbReference>
<feature type="active site" description="Charge relay system" evidence="5">
    <location>
        <position position="96"/>
    </location>
</feature>
<dbReference type="PANTHER" id="PTHR43806">
    <property type="entry name" value="PEPTIDASE S8"/>
    <property type="match status" value="1"/>
</dbReference>
<name>A0ABV6W0S4_9ACTN</name>
<evidence type="ECO:0000256" key="6">
    <source>
        <dbReference type="SAM" id="Phobius"/>
    </source>
</evidence>
<keyword evidence="7" id="KW-0732">Signal</keyword>